<evidence type="ECO:0000256" key="2">
    <source>
        <dbReference type="ARBA" id="ARBA00023012"/>
    </source>
</evidence>
<organism evidence="5 6">
    <name type="scientific">Nakamurella multipartita (strain ATCC 700099 / DSM 44233 / CIP 104796 / JCM 9543 / NBRC 105858 / Y-104)</name>
    <name type="common">Microsphaera multipartita</name>
    <dbReference type="NCBI Taxonomy" id="479431"/>
    <lineage>
        <taxon>Bacteria</taxon>
        <taxon>Bacillati</taxon>
        <taxon>Actinomycetota</taxon>
        <taxon>Actinomycetes</taxon>
        <taxon>Nakamurellales</taxon>
        <taxon>Nakamurellaceae</taxon>
        <taxon>Nakamurella</taxon>
    </lineage>
</organism>
<dbReference type="InterPro" id="IPR011006">
    <property type="entry name" value="CheY-like_superfamily"/>
</dbReference>
<evidence type="ECO:0000313" key="5">
    <source>
        <dbReference type="EMBL" id="ACV78399.1"/>
    </source>
</evidence>
<dbReference type="GO" id="GO:0000160">
    <property type="term" value="P:phosphorelay signal transduction system"/>
    <property type="evidence" value="ECO:0007669"/>
    <property type="project" value="UniProtKB-KW"/>
</dbReference>
<accession>C8XI30</accession>
<sequence>MDVVAVDDDRTGVELLRMVLEADGHTVRTAGTAAAALELLLAAAPSVLITDLMMGADRQGGYRLIDQVRRRPQLDGLPVVALTGVTSAQDLARARAAGADRCLAKPIDVAEFLRVLREVTTPAPASGAGR</sequence>
<reference evidence="6" key="1">
    <citation type="submission" date="2009-09" db="EMBL/GenBank/DDBJ databases">
        <title>The complete genome of Nakamurella multipartita DSM 44233.</title>
        <authorList>
            <consortium name="US DOE Joint Genome Institute (JGI-PGF)"/>
            <person name="Lucas S."/>
            <person name="Copeland A."/>
            <person name="Lapidus A."/>
            <person name="Glavina del Rio T."/>
            <person name="Dalin E."/>
            <person name="Tice H."/>
            <person name="Bruce D."/>
            <person name="Goodwin L."/>
            <person name="Pitluck S."/>
            <person name="Kyrpides N."/>
            <person name="Mavromatis K."/>
            <person name="Ivanova N."/>
            <person name="Ovchinnikova G."/>
            <person name="Sims D."/>
            <person name="Meincke L."/>
            <person name="Brettin T."/>
            <person name="Detter J.C."/>
            <person name="Han C."/>
            <person name="Larimer F."/>
            <person name="Land M."/>
            <person name="Hauser L."/>
            <person name="Markowitz V."/>
            <person name="Cheng J.-F."/>
            <person name="Hugenholtz P."/>
            <person name="Woyke T."/>
            <person name="Wu D."/>
            <person name="Klenk H.-P."/>
            <person name="Eisen J.A."/>
        </authorList>
    </citation>
    <scope>NUCLEOTIDE SEQUENCE [LARGE SCALE GENOMIC DNA]</scope>
    <source>
        <strain evidence="6">ATCC 700099 / DSM 44233 / CIP 104796 / JCM 9543 / NBRC 105858 / Y-104</strain>
    </source>
</reference>
<evidence type="ECO:0000256" key="3">
    <source>
        <dbReference type="PROSITE-ProRule" id="PRU00169"/>
    </source>
</evidence>
<dbReference type="PANTHER" id="PTHR44591:SF14">
    <property type="entry name" value="PROTEIN PILG"/>
    <property type="match status" value="1"/>
</dbReference>
<feature type="domain" description="Response regulatory" evidence="4">
    <location>
        <begin position="2"/>
        <end position="120"/>
    </location>
</feature>
<dbReference type="RefSeq" id="WP_015747297.1">
    <property type="nucleotide sequence ID" value="NC_013235.1"/>
</dbReference>
<evidence type="ECO:0000256" key="1">
    <source>
        <dbReference type="ARBA" id="ARBA00022553"/>
    </source>
</evidence>
<dbReference type="KEGG" id="nml:Namu_2016"/>
<dbReference type="InterPro" id="IPR050595">
    <property type="entry name" value="Bact_response_regulator"/>
</dbReference>
<dbReference type="OrthoDB" id="3698783at2"/>
<dbReference type="InterPro" id="IPR001789">
    <property type="entry name" value="Sig_transdc_resp-reg_receiver"/>
</dbReference>
<gene>
    <name evidence="5" type="ordered locus">Namu_2016</name>
</gene>
<dbReference type="AlphaFoldDB" id="C8XI30"/>
<dbReference type="Gene3D" id="3.40.50.2300">
    <property type="match status" value="1"/>
</dbReference>
<dbReference type="InParanoid" id="C8XI30"/>
<proteinExistence type="predicted"/>
<evidence type="ECO:0000313" key="6">
    <source>
        <dbReference type="Proteomes" id="UP000002218"/>
    </source>
</evidence>
<keyword evidence="6" id="KW-1185">Reference proteome</keyword>
<keyword evidence="2" id="KW-0902">Two-component regulatory system</keyword>
<dbReference type="PROSITE" id="PS50110">
    <property type="entry name" value="RESPONSE_REGULATORY"/>
    <property type="match status" value="1"/>
</dbReference>
<dbReference type="HOGENOM" id="CLU_000445_69_17_11"/>
<dbReference type="PANTHER" id="PTHR44591">
    <property type="entry name" value="STRESS RESPONSE REGULATOR PROTEIN 1"/>
    <property type="match status" value="1"/>
</dbReference>
<evidence type="ECO:0000259" key="4">
    <source>
        <dbReference type="PROSITE" id="PS50110"/>
    </source>
</evidence>
<name>C8XI30_NAKMY</name>
<dbReference type="EMBL" id="CP001737">
    <property type="protein sequence ID" value="ACV78399.1"/>
    <property type="molecule type" value="Genomic_DNA"/>
</dbReference>
<dbReference type="SUPFAM" id="SSF52172">
    <property type="entry name" value="CheY-like"/>
    <property type="match status" value="1"/>
</dbReference>
<reference evidence="5 6" key="2">
    <citation type="journal article" date="2010" name="Stand. Genomic Sci.">
        <title>Complete genome sequence of Nakamurella multipartita type strain (Y-104).</title>
        <authorList>
            <person name="Tice H."/>
            <person name="Mayilraj S."/>
            <person name="Sims D."/>
            <person name="Lapidus A."/>
            <person name="Nolan M."/>
            <person name="Lucas S."/>
            <person name="Glavina Del Rio T."/>
            <person name="Copeland A."/>
            <person name="Cheng J.F."/>
            <person name="Meincke L."/>
            <person name="Bruce D."/>
            <person name="Goodwin L."/>
            <person name="Pitluck S."/>
            <person name="Ivanova N."/>
            <person name="Mavromatis K."/>
            <person name="Ovchinnikova G."/>
            <person name="Pati A."/>
            <person name="Chen A."/>
            <person name="Palaniappan K."/>
            <person name="Land M."/>
            <person name="Hauser L."/>
            <person name="Chang Y.J."/>
            <person name="Jeffries C.D."/>
            <person name="Detter J.C."/>
            <person name="Brettin T."/>
            <person name="Rohde M."/>
            <person name="Goker M."/>
            <person name="Bristow J."/>
            <person name="Eisen J.A."/>
            <person name="Markowitz V."/>
            <person name="Hugenholtz P."/>
            <person name="Kyrpides N.C."/>
            <person name="Klenk H.P."/>
            <person name="Chen F."/>
        </authorList>
    </citation>
    <scope>NUCLEOTIDE SEQUENCE [LARGE SCALE GENOMIC DNA]</scope>
    <source>
        <strain evidence="6">ATCC 700099 / DSM 44233 / CIP 104796 / JCM 9543 / NBRC 105858 / Y-104</strain>
    </source>
</reference>
<dbReference type="Pfam" id="PF00072">
    <property type="entry name" value="Response_reg"/>
    <property type="match status" value="1"/>
</dbReference>
<keyword evidence="1 3" id="KW-0597">Phosphoprotein</keyword>
<dbReference type="Proteomes" id="UP000002218">
    <property type="component" value="Chromosome"/>
</dbReference>
<dbReference type="eggNOG" id="COG0784">
    <property type="taxonomic scope" value="Bacteria"/>
</dbReference>
<dbReference type="STRING" id="479431.Namu_2016"/>
<feature type="modified residue" description="4-aspartylphosphate" evidence="3">
    <location>
        <position position="51"/>
    </location>
</feature>
<protein>
    <submittedName>
        <fullName evidence="5">Response regulator receiver protein</fullName>
    </submittedName>
</protein>
<dbReference type="SMART" id="SM00448">
    <property type="entry name" value="REC"/>
    <property type="match status" value="1"/>
</dbReference>